<feature type="compositionally biased region" description="Acidic residues" evidence="2">
    <location>
        <begin position="1"/>
        <end position="19"/>
    </location>
</feature>
<dbReference type="OrthoDB" id="2382589at2759"/>
<gene>
    <name evidence="3" type="ORF">C1645_749394</name>
</gene>
<protein>
    <submittedName>
        <fullName evidence="3">Uncharacterized protein</fullName>
    </submittedName>
</protein>
<feature type="compositionally biased region" description="Low complexity" evidence="2">
    <location>
        <begin position="340"/>
        <end position="350"/>
    </location>
</feature>
<dbReference type="GO" id="GO:0005634">
    <property type="term" value="C:nucleus"/>
    <property type="evidence" value="ECO:0007669"/>
    <property type="project" value="TreeGrafter"/>
</dbReference>
<feature type="compositionally biased region" description="Basic and acidic residues" evidence="2">
    <location>
        <begin position="248"/>
        <end position="260"/>
    </location>
</feature>
<keyword evidence="1" id="KW-0175">Coiled coil</keyword>
<feature type="compositionally biased region" description="Basic and acidic residues" evidence="2">
    <location>
        <begin position="300"/>
        <end position="339"/>
    </location>
</feature>
<reference evidence="3 4" key="1">
    <citation type="submission" date="2018-06" db="EMBL/GenBank/DDBJ databases">
        <title>Comparative genomics reveals the genomic features of Rhizophagus irregularis, R. cerebriforme, R. diaphanum and Gigaspora rosea, and their symbiotic lifestyle signature.</title>
        <authorList>
            <person name="Morin E."/>
            <person name="San Clemente H."/>
            <person name="Chen E.C.H."/>
            <person name="De La Providencia I."/>
            <person name="Hainaut M."/>
            <person name="Kuo A."/>
            <person name="Kohler A."/>
            <person name="Murat C."/>
            <person name="Tang N."/>
            <person name="Roy S."/>
            <person name="Loubradou J."/>
            <person name="Henrissat B."/>
            <person name="Grigoriev I.V."/>
            <person name="Corradi N."/>
            <person name="Roux C."/>
            <person name="Martin F.M."/>
        </authorList>
    </citation>
    <scope>NUCLEOTIDE SEQUENCE [LARGE SCALE GENOMIC DNA]</scope>
    <source>
        <strain evidence="3 4">DAOM 227022</strain>
    </source>
</reference>
<accession>A0A397TUP0</accession>
<evidence type="ECO:0000313" key="4">
    <source>
        <dbReference type="Proteomes" id="UP000265703"/>
    </source>
</evidence>
<dbReference type="Proteomes" id="UP000265703">
    <property type="component" value="Unassembled WGS sequence"/>
</dbReference>
<organism evidence="3 4">
    <name type="scientific">Glomus cerebriforme</name>
    <dbReference type="NCBI Taxonomy" id="658196"/>
    <lineage>
        <taxon>Eukaryota</taxon>
        <taxon>Fungi</taxon>
        <taxon>Fungi incertae sedis</taxon>
        <taxon>Mucoromycota</taxon>
        <taxon>Glomeromycotina</taxon>
        <taxon>Glomeromycetes</taxon>
        <taxon>Glomerales</taxon>
        <taxon>Glomeraceae</taxon>
        <taxon>Glomus</taxon>
    </lineage>
</organism>
<dbReference type="AlphaFoldDB" id="A0A397TUP0"/>
<dbReference type="PANTHER" id="PTHR14312:SF1">
    <property type="entry name" value="BASIC-LEUCINE ZIPPER TRANSCRIPTION FACTOR A"/>
    <property type="match status" value="1"/>
</dbReference>
<feature type="coiled-coil region" evidence="1">
    <location>
        <begin position="173"/>
        <end position="214"/>
    </location>
</feature>
<evidence type="ECO:0000256" key="1">
    <source>
        <dbReference type="SAM" id="Coils"/>
    </source>
</evidence>
<evidence type="ECO:0000313" key="3">
    <source>
        <dbReference type="EMBL" id="RIA98624.1"/>
    </source>
</evidence>
<keyword evidence="4" id="KW-1185">Reference proteome</keyword>
<dbReference type="GO" id="GO:0010468">
    <property type="term" value="P:regulation of gene expression"/>
    <property type="evidence" value="ECO:0007669"/>
    <property type="project" value="TreeGrafter"/>
</dbReference>
<comment type="caution">
    <text evidence="3">The sequence shown here is derived from an EMBL/GenBank/DDBJ whole genome shotgun (WGS) entry which is preliminary data.</text>
</comment>
<feature type="region of interest" description="Disordered" evidence="2">
    <location>
        <begin position="244"/>
        <end position="275"/>
    </location>
</feature>
<feature type="compositionally biased region" description="Polar residues" evidence="2">
    <location>
        <begin position="46"/>
        <end position="73"/>
    </location>
</feature>
<sequence length="360" mass="41850">MVDWLDADFSEQSDSSDEEFVFHEEDAAEDTSGSSEEEASDVDHSTVANQNTPQHTNGYHKINGNSAATSQYATPIHTPLANGNGHGLDESSYTNGKIGANRHHPHLYNPYGRTSPRRSNGERDGDELVCDYNSRSGAILENLPNHPLREFRMPFNIFTSDFNTFHDEQGSLVKKLRETEHEMLQINTKLEEEIEIVKDECNDLKAEYRDICDENKQIREYIEEMHSFLLPYFNNILRADGDNGGNEADVKDMDIDKTNSGDDNEEKDDETEDELDEVIIGPFLIELYRQQQQQQQQVKQEQEQLQEQKELERQQEHHQEQKELEQQQEQHQEQKKPEQQQEQQQGQQESEQQEKQEQKQ</sequence>
<feature type="compositionally biased region" description="Acidic residues" evidence="2">
    <location>
        <begin position="262"/>
        <end position="275"/>
    </location>
</feature>
<feature type="region of interest" description="Disordered" evidence="2">
    <location>
        <begin position="298"/>
        <end position="360"/>
    </location>
</feature>
<proteinExistence type="predicted"/>
<evidence type="ECO:0000256" key="2">
    <source>
        <dbReference type="SAM" id="MobiDB-lite"/>
    </source>
</evidence>
<dbReference type="PANTHER" id="PTHR14312">
    <property type="entry name" value="CREB/ATF BZIP TRANSCRIPTION FACTOR"/>
    <property type="match status" value="1"/>
</dbReference>
<dbReference type="GO" id="GO:0043565">
    <property type="term" value="F:sequence-specific DNA binding"/>
    <property type="evidence" value="ECO:0007669"/>
    <property type="project" value="TreeGrafter"/>
</dbReference>
<name>A0A397TUP0_9GLOM</name>
<dbReference type="EMBL" id="QKYT01000013">
    <property type="protein sequence ID" value="RIA98624.1"/>
    <property type="molecule type" value="Genomic_DNA"/>
</dbReference>
<feature type="region of interest" description="Disordered" evidence="2">
    <location>
        <begin position="1"/>
        <end position="128"/>
    </location>
</feature>